<dbReference type="GO" id="GO:0004527">
    <property type="term" value="F:exonuclease activity"/>
    <property type="evidence" value="ECO:0007669"/>
    <property type="project" value="UniProtKB-KW"/>
</dbReference>
<dbReference type="Proteomes" id="UP000184543">
    <property type="component" value="Unassembled WGS sequence"/>
</dbReference>
<accession>A0A1M6AT77</accession>
<keyword evidence="3" id="KW-1185">Reference proteome</keyword>
<reference evidence="3" key="1">
    <citation type="submission" date="2016-11" db="EMBL/GenBank/DDBJ databases">
        <authorList>
            <person name="Varghese N."/>
            <person name="Submissions S."/>
        </authorList>
    </citation>
    <scope>NUCLEOTIDE SEQUENCE [LARGE SCALE GENOMIC DNA]</scope>
    <source>
        <strain evidence="3">DSM 19858</strain>
    </source>
</reference>
<evidence type="ECO:0000259" key="1">
    <source>
        <dbReference type="Pfam" id="PF19580"/>
    </source>
</evidence>
<dbReference type="InterPro" id="IPR005135">
    <property type="entry name" value="Endo/exonuclease/phosphatase"/>
</dbReference>
<feature type="domain" description="Endonuclease/exonuclease/phosphatase" evidence="1">
    <location>
        <begin position="28"/>
        <end position="342"/>
    </location>
</feature>
<organism evidence="2 3">
    <name type="scientific">Pseudozobellia thermophila</name>
    <dbReference type="NCBI Taxonomy" id="192903"/>
    <lineage>
        <taxon>Bacteria</taxon>
        <taxon>Pseudomonadati</taxon>
        <taxon>Bacteroidota</taxon>
        <taxon>Flavobacteriia</taxon>
        <taxon>Flavobacteriales</taxon>
        <taxon>Flavobacteriaceae</taxon>
        <taxon>Pseudozobellia</taxon>
    </lineage>
</organism>
<evidence type="ECO:0000313" key="2">
    <source>
        <dbReference type="EMBL" id="SHI39719.1"/>
    </source>
</evidence>
<dbReference type="GO" id="GO:0004519">
    <property type="term" value="F:endonuclease activity"/>
    <property type="evidence" value="ECO:0007669"/>
    <property type="project" value="UniProtKB-KW"/>
</dbReference>
<dbReference type="Gene3D" id="3.60.10.10">
    <property type="entry name" value="Endonuclease/exonuclease/phosphatase"/>
    <property type="match status" value="1"/>
</dbReference>
<dbReference type="InterPro" id="IPR036691">
    <property type="entry name" value="Endo/exonu/phosph_ase_sf"/>
</dbReference>
<keyword evidence="2" id="KW-0540">Nuclease</keyword>
<dbReference type="EMBL" id="FQYU01000001">
    <property type="protein sequence ID" value="SHI39719.1"/>
    <property type="molecule type" value="Genomic_DNA"/>
</dbReference>
<dbReference type="SUPFAM" id="SSF56219">
    <property type="entry name" value="DNase I-like"/>
    <property type="match status" value="1"/>
</dbReference>
<dbReference type="STRING" id="192903.SAMN04488513_101175"/>
<keyword evidence="2" id="KW-0269">Exonuclease</keyword>
<dbReference type="Pfam" id="PF19580">
    <property type="entry name" value="Exo_endo_phos_3"/>
    <property type="match status" value="1"/>
</dbReference>
<protein>
    <submittedName>
        <fullName evidence="2">Endonuclease/Exonuclease/phosphatase family protein</fullName>
    </submittedName>
</protein>
<keyword evidence="2" id="KW-0378">Hydrolase</keyword>
<keyword evidence="2" id="KW-0255">Endonuclease</keyword>
<proteinExistence type="predicted"/>
<dbReference type="OrthoDB" id="9802724at2"/>
<sequence>MGFRLALILFFWVFFSNAQEHKLYRIRTIAFYNVENLFDTRNDSLIFDDERTPEGKYHWTMERYRRKLDHISRVLSEIGSETAKTSPDIIGICEVENLSVIEDLVDHPNLRSKGYGIVHYDSPDERGIDVALLYKKSVFIPNSYASHRLLLFDDDDERNYTRDQLVVGGRLDNEQFYFVVNHWPSRSGGEARSRPYRMAAAKLNKRIVDSIQGLHPDARIISMGDFNDDPISASFKKILKTKGRKGQLEGNDLYNPMEKLYRKGIGSLAYRDNWNLFDQIYFTEALIGDSGDTYRFWKAGVFNPPYLVTPKGRYKGYPFRTYAGGSYSGGYSDHFPVYIYLIREEAQKTPLKEGH</sequence>
<dbReference type="RefSeq" id="WP_072986972.1">
    <property type="nucleotide sequence ID" value="NZ_FQYU01000001.1"/>
</dbReference>
<dbReference type="AlphaFoldDB" id="A0A1M6AT77"/>
<name>A0A1M6AT77_9FLAO</name>
<dbReference type="PANTHER" id="PTHR42834">
    <property type="entry name" value="ENDONUCLEASE/EXONUCLEASE/PHOSPHATASE FAMILY PROTEIN (AFU_ORTHOLOGUE AFUA_3G09210)"/>
    <property type="match status" value="1"/>
</dbReference>
<dbReference type="PANTHER" id="PTHR42834:SF1">
    <property type="entry name" value="ENDONUCLEASE_EXONUCLEASE_PHOSPHATASE FAMILY PROTEIN (AFU_ORTHOLOGUE AFUA_3G09210)"/>
    <property type="match status" value="1"/>
</dbReference>
<evidence type="ECO:0000313" key="3">
    <source>
        <dbReference type="Proteomes" id="UP000184543"/>
    </source>
</evidence>
<gene>
    <name evidence="2" type="ORF">SAMN04488513_101175</name>
</gene>